<dbReference type="Gene3D" id="3.40.50.150">
    <property type="entry name" value="Vaccinia Virus protein VP39"/>
    <property type="match status" value="1"/>
</dbReference>
<dbReference type="PANTHER" id="PTHR13610:SF11">
    <property type="entry name" value="METHYLTRANSFERASE DOMAIN-CONTAINING PROTEIN"/>
    <property type="match status" value="1"/>
</dbReference>
<dbReference type="InterPro" id="IPR026170">
    <property type="entry name" value="FAM173A/B"/>
</dbReference>
<protein>
    <submittedName>
        <fullName evidence="5">Methyltransferase domain-containing protein</fullName>
    </submittedName>
</protein>
<evidence type="ECO:0000256" key="2">
    <source>
        <dbReference type="ARBA" id="ARBA00022679"/>
    </source>
</evidence>
<accession>A0ABS9KHS0</accession>
<comment type="caution">
    <text evidence="5">The sequence shown here is derived from an EMBL/GenBank/DDBJ whole genome shotgun (WGS) entry which is preliminary data.</text>
</comment>
<dbReference type="EMBL" id="JAKLWS010000032">
    <property type="protein sequence ID" value="MCG2590399.1"/>
    <property type="molecule type" value="Genomic_DNA"/>
</dbReference>
<keyword evidence="3" id="KW-0949">S-adenosyl-L-methionine</keyword>
<gene>
    <name evidence="5" type="ORF">L6773_17620</name>
</gene>
<dbReference type="SUPFAM" id="SSF53335">
    <property type="entry name" value="S-adenosyl-L-methionine-dependent methyltransferases"/>
    <property type="match status" value="1"/>
</dbReference>
<dbReference type="GO" id="GO:0008168">
    <property type="term" value="F:methyltransferase activity"/>
    <property type="evidence" value="ECO:0007669"/>
    <property type="project" value="UniProtKB-KW"/>
</dbReference>
<keyword evidence="2" id="KW-0808">Transferase</keyword>
<dbReference type="CDD" id="cd02440">
    <property type="entry name" value="AdoMet_MTases"/>
    <property type="match status" value="1"/>
</dbReference>
<dbReference type="InterPro" id="IPR025714">
    <property type="entry name" value="Methyltranfer_dom"/>
</dbReference>
<sequence>MNTRKKHSTFEEKNFIVDVILRIRKLNSIKRSVFLIPVLLLFFFSQLNAQNLDVPYVPTPNDVLERMLDMADVGPGDYVIDLGSGDGRIVIAAAKRGAVGHGVDLDPERIAEARENAETEGVSDRIMFMQGDIFETDFSQASVITLYLLTSVNLELRPSLLENLEPGTRVVSHSFDMGEWRPDESVEIANRDLYFWIIPADIDGSWNWSINGENFSMNAEQEFQEISVELNSGNRSLITEEATLKGKRINLIVMDEENNTRYIYSGVVENHTVSGTVQVHTKDAQSIEEWSATLSD</sequence>
<dbReference type="Proteomes" id="UP001165366">
    <property type="component" value="Unassembled WGS sequence"/>
</dbReference>
<reference evidence="5" key="2">
    <citation type="submission" date="2024-05" db="EMBL/GenBank/DDBJ databases">
        <title>Rhodohalobacter halophilus gen. nov., sp. nov., a moderately halophilic member of the family Balneolaceae.</title>
        <authorList>
            <person name="Xia J."/>
        </authorList>
    </citation>
    <scope>NUCLEOTIDE SEQUENCE</scope>
    <source>
        <strain evidence="5">WB101</strain>
    </source>
</reference>
<evidence type="ECO:0000256" key="3">
    <source>
        <dbReference type="ARBA" id="ARBA00022691"/>
    </source>
</evidence>
<evidence type="ECO:0000259" key="4">
    <source>
        <dbReference type="Pfam" id="PF13847"/>
    </source>
</evidence>
<evidence type="ECO:0000313" key="6">
    <source>
        <dbReference type="Proteomes" id="UP001165366"/>
    </source>
</evidence>
<dbReference type="RefSeq" id="WP_237855790.1">
    <property type="nucleotide sequence ID" value="NZ_JAKLWS010000032.1"/>
</dbReference>
<name>A0ABS9KHS0_9BACT</name>
<evidence type="ECO:0000313" key="5">
    <source>
        <dbReference type="EMBL" id="MCG2590399.1"/>
    </source>
</evidence>
<evidence type="ECO:0000256" key="1">
    <source>
        <dbReference type="ARBA" id="ARBA00022603"/>
    </source>
</evidence>
<keyword evidence="6" id="KW-1185">Reference proteome</keyword>
<dbReference type="PANTHER" id="PTHR13610">
    <property type="entry name" value="METHYLTRANSFERASE DOMAIN-CONTAINING PROTEIN"/>
    <property type="match status" value="1"/>
</dbReference>
<proteinExistence type="predicted"/>
<organism evidence="5 6">
    <name type="scientific">Rhodohalobacter sulfatireducens</name>
    <dbReference type="NCBI Taxonomy" id="2911366"/>
    <lineage>
        <taxon>Bacteria</taxon>
        <taxon>Pseudomonadati</taxon>
        <taxon>Balneolota</taxon>
        <taxon>Balneolia</taxon>
        <taxon>Balneolales</taxon>
        <taxon>Balneolaceae</taxon>
        <taxon>Rhodohalobacter</taxon>
    </lineage>
</organism>
<reference evidence="5" key="1">
    <citation type="submission" date="2022-01" db="EMBL/GenBank/DDBJ databases">
        <authorList>
            <person name="Wang Y."/>
        </authorList>
    </citation>
    <scope>NUCLEOTIDE SEQUENCE</scope>
    <source>
        <strain evidence="5">WB101</strain>
    </source>
</reference>
<dbReference type="Pfam" id="PF13847">
    <property type="entry name" value="Methyltransf_31"/>
    <property type="match status" value="1"/>
</dbReference>
<dbReference type="GO" id="GO:0032259">
    <property type="term" value="P:methylation"/>
    <property type="evidence" value="ECO:0007669"/>
    <property type="project" value="UniProtKB-KW"/>
</dbReference>
<keyword evidence="1 5" id="KW-0489">Methyltransferase</keyword>
<dbReference type="InterPro" id="IPR029063">
    <property type="entry name" value="SAM-dependent_MTases_sf"/>
</dbReference>
<feature type="domain" description="Methyltransferase" evidence="4">
    <location>
        <begin position="76"/>
        <end position="141"/>
    </location>
</feature>